<dbReference type="Pfam" id="PF08547">
    <property type="entry name" value="CIA30"/>
    <property type="match status" value="1"/>
</dbReference>
<comment type="caution">
    <text evidence="3">The sequence shown here is derived from an EMBL/GenBank/DDBJ whole genome shotgun (WGS) entry which is preliminary data.</text>
</comment>
<organism evidence="3 4">
    <name type="scientific">Flavobacterium kayseriense</name>
    <dbReference type="NCBI Taxonomy" id="2764714"/>
    <lineage>
        <taxon>Bacteria</taxon>
        <taxon>Pseudomonadati</taxon>
        <taxon>Bacteroidota</taxon>
        <taxon>Flavobacteriia</taxon>
        <taxon>Flavobacteriales</taxon>
        <taxon>Flavobacteriaceae</taxon>
        <taxon>Flavobacterium</taxon>
    </lineage>
</organism>
<evidence type="ECO:0000259" key="2">
    <source>
        <dbReference type="Pfam" id="PF08547"/>
    </source>
</evidence>
<dbReference type="InterPro" id="IPR039131">
    <property type="entry name" value="NDUFAF1"/>
</dbReference>
<dbReference type="PANTHER" id="PTHR13194">
    <property type="entry name" value="COMPLEX I INTERMEDIATE-ASSOCIATED PROTEIN 30"/>
    <property type="match status" value="1"/>
</dbReference>
<evidence type="ECO:0000256" key="1">
    <source>
        <dbReference type="ARBA" id="ARBA00007884"/>
    </source>
</evidence>
<dbReference type="EMBL" id="JACRUJ010000004">
    <property type="protein sequence ID" value="MBC5842011.1"/>
    <property type="molecule type" value="Genomic_DNA"/>
</dbReference>
<sequence>MQLLLTMILLFSTLQSNLLFDFTKNASIKDWIIVNDVVMGGESSSTISLTKEGHGVFEGSISLDNNGGFSSVRYRFPKKQIKQFSSILIRVQGDGKQYQLRIKSDSGEYYSYILPFNTSGTWQDIVFLLEDFYPSFRGRKLNQPNFAKDSIEEITFLIGNKKKENFKLVIDKIELK</sequence>
<reference evidence="3 4" key="1">
    <citation type="submission" date="2020-08" db="EMBL/GenBank/DDBJ databases">
        <title>Description of novel Flavobacterium F-380 isolate.</title>
        <authorList>
            <person name="Saticioglu I.B."/>
            <person name="Duman M."/>
            <person name="Altun S."/>
        </authorList>
    </citation>
    <scope>NUCLEOTIDE SEQUENCE [LARGE SCALE GENOMIC DNA]</scope>
    <source>
        <strain evidence="3 4">F-380</strain>
    </source>
</reference>
<keyword evidence="4" id="KW-1185">Reference proteome</keyword>
<comment type="similarity">
    <text evidence="1">Belongs to the CIA30 family.</text>
</comment>
<accession>A0ABR7J944</accession>
<dbReference type="PANTHER" id="PTHR13194:SF19">
    <property type="entry name" value="NAD(P)-BINDING ROSSMANN-FOLD SUPERFAMILY PROTEIN"/>
    <property type="match status" value="1"/>
</dbReference>
<proteinExistence type="inferred from homology"/>
<dbReference type="InterPro" id="IPR008979">
    <property type="entry name" value="Galactose-bd-like_sf"/>
</dbReference>
<dbReference type="RefSeq" id="WP_187010514.1">
    <property type="nucleotide sequence ID" value="NZ_JACRUI010000004.1"/>
</dbReference>
<evidence type="ECO:0000313" key="3">
    <source>
        <dbReference type="EMBL" id="MBC5842011.1"/>
    </source>
</evidence>
<evidence type="ECO:0000313" key="4">
    <source>
        <dbReference type="Proteomes" id="UP000629963"/>
    </source>
</evidence>
<dbReference type="SUPFAM" id="SSF49785">
    <property type="entry name" value="Galactose-binding domain-like"/>
    <property type="match status" value="1"/>
</dbReference>
<gene>
    <name evidence="3" type="ORF">H8R23_11390</name>
</gene>
<dbReference type="Proteomes" id="UP000629963">
    <property type="component" value="Unassembled WGS sequence"/>
</dbReference>
<name>A0ABR7J944_9FLAO</name>
<dbReference type="InterPro" id="IPR013857">
    <property type="entry name" value="NADH-UbQ_OxRdtase-assoc_prot30"/>
</dbReference>
<feature type="domain" description="NADH:ubiquinone oxidoreductase intermediate-associated protein 30" evidence="2">
    <location>
        <begin position="20"/>
        <end position="170"/>
    </location>
</feature>
<protein>
    <submittedName>
        <fullName evidence="3">CIA30 family protein</fullName>
    </submittedName>
</protein>